<dbReference type="AlphaFoldDB" id="A0A5C5GAZ5"/>
<comment type="caution">
    <text evidence="2">The sequence shown here is derived from an EMBL/GenBank/DDBJ whole genome shotgun (WGS) entry which is preliminary data.</text>
</comment>
<dbReference type="PANTHER" id="PTHR43245:SF24">
    <property type="entry name" value="DEHYDROGENASE"/>
    <property type="match status" value="1"/>
</dbReference>
<accession>A0A5C5GAZ5</accession>
<dbReference type="Proteomes" id="UP000314011">
    <property type="component" value="Unassembled WGS sequence"/>
</dbReference>
<dbReference type="PANTHER" id="PTHR43245">
    <property type="entry name" value="BIFUNCTIONAL POLYMYXIN RESISTANCE PROTEIN ARNA"/>
    <property type="match status" value="1"/>
</dbReference>
<dbReference type="Gene3D" id="3.40.50.720">
    <property type="entry name" value="NAD(P)-binding Rossmann-like Domain"/>
    <property type="match status" value="1"/>
</dbReference>
<dbReference type="EMBL" id="VFFF01000002">
    <property type="protein sequence ID" value="TNY31180.1"/>
    <property type="molecule type" value="Genomic_DNA"/>
</dbReference>
<sequence length="320" mass="34866">MRVLVTGATGFLGGAVLARLRHEGVASIGLGRDAGRLEMLRAAGHEVLRHDIADGPPEVAGVTEVVHCAALSAPFGPAAAFERANVEGTRNMAEFAARAGVRRFVHISSPSIYFDWCDQEEVREDTPLPPPVNDYARTKAEAERIVLHRSEIHPIILRPRGIYGAGDTALLPRLLRVARRRRLPLFRNGAARIDLTHVDDVVEAIVTALAADRDCDGPTFNISGGEPLPVRRIAEQACARAGLTTRWRRMPLGLAMRAAGMAEAVARRLPGQPEPPVTRYGLSLFAYRQSLDLSRARDRLGWQPKVSFAEGLDRTFKGAA</sequence>
<dbReference type="InterPro" id="IPR050177">
    <property type="entry name" value="Lipid_A_modif_metabolic_enz"/>
</dbReference>
<dbReference type="SUPFAM" id="SSF51735">
    <property type="entry name" value="NAD(P)-binding Rossmann-fold domains"/>
    <property type="match status" value="1"/>
</dbReference>
<proteinExistence type="predicted"/>
<evidence type="ECO:0000313" key="2">
    <source>
        <dbReference type="EMBL" id="TNY31180.1"/>
    </source>
</evidence>
<name>A0A5C5GAZ5_9RHOB</name>
<feature type="domain" description="NAD-dependent epimerase/dehydratase" evidence="1">
    <location>
        <begin position="3"/>
        <end position="222"/>
    </location>
</feature>
<dbReference type="InterPro" id="IPR001509">
    <property type="entry name" value="Epimerase_deHydtase"/>
</dbReference>
<dbReference type="RefSeq" id="WP_140195943.1">
    <property type="nucleotide sequence ID" value="NZ_CP065915.1"/>
</dbReference>
<protein>
    <submittedName>
        <fullName evidence="2">NAD(P)-dependent oxidoreductase</fullName>
    </submittedName>
</protein>
<evidence type="ECO:0000313" key="3">
    <source>
        <dbReference type="Proteomes" id="UP000314011"/>
    </source>
</evidence>
<dbReference type="Pfam" id="PF01370">
    <property type="entry name" value="Epimerase"/>
    <property type="match status" value="1"/>
</dbReference>
<gene>
    <name evidence="2" type="ORF">FHY64_14205</name>
</gene>
<evidence type="ECO:0000259" key="1">
    <source>
        <dbReference type="Pfam" id="PF01370"/>
    </source>
</evidence>
<keyword evidence="3" id="KW-1185">Reference proteome</keyword>
<organism evidence="2 3">
    <name type="scientific">Pelagovum pacificum</name>
    <dbReference type="NCBI Taxonomy" id="2588711"/>
    <lineage>
        <taxon>Bacteria</taxon>
        <taxon>Pseudomonadati</taxon>
        <taxon>Pseudomonadota</taxon>
        <taxon>Alphaproteobacteria</taxon>
        <taxon>Rhodobacterales</taxon>
        <taxon>Paracoccaceae</taxon>
        <taxon>Pelagovum</taxon>
    </lineage>
</organism>
<dbReference type="InterPro" id="IPR036291">
    <property type="entry name" value="NAD(P)-bd_dom_sf"/>
</dbReference>
<reference evidence="2 3" key="1">
    <citation type="submission" date="2019-06" db="EMBL/GenBank/DDBJ databases">
        <title>Genome of new Rhodobacteraceae sp. SM1903.</title>
        <authorList>
            <person name="Ren X."/>
        </authorList>
    </citation>
    <scope>NUCLEOTIDE SEQUENCE [LARGE SCALE GENOMIC DNA]</scope>
    <source>
        <strain evidence="2 3">SM1903</strain>
    </source>
</reference>
<dbReference type="OrthoDB" id="367683at2"/>